<organism evidence="13">
    <name type="scientific">Castellaniella ginsengisoli</name>
    <dbReference type="NCBI Taxonomy" id="546114"/>
    <lineage>
        <taxon>Bacteria</taxon>
        <taxon>Pseudomonadati</taxon>
        <taxon>Pseudomonadota</taxon>
        <taxon>Betaproteobacteria</taxon>
        <taxon>Burkholderiales</taxon>
        <taxon>Alcaligenaceae</taxon>
        <taxon>Castellaniella</taxon>
    </lineage>
</organism>
<keyword evidence="9 11" id="KW-0030">Aminoacyl-tRNA synthetase</keyword>
<sequence>MSTNPDIRPLIIELVTEELPPKALNALGQAFAEGIRKTLGALGLLADAGDGVAYATPRRLAVRLDAVLGQAPDQAYAEKLMPAAIGLDAAGAPTPALLKKLQAKGLGHLGAADLARRHDGKQEVLYAEGTAPGARLADGLQQALDYAITHLPIPKVMQYQLADGRSSVKFVRPAQRLLALWGADIVPVRALGLEAGRLTLGHRFLDAGPLSIESAGTWADRLAAEGRVVPSFAERRALIARQLAEASASVGATIGQDPEVEALLDEVTALVEYPTVYVGAFEEAFLAVPPECLILTMRLNQKYFPLFDPATGALTHRFLIVSNMRPADPAHIIQGNQRVVRPRLADAQFFYQTDLKTPLADRVADLADSVYHNKLGTQLQRTERVRKVARWLAPLLGGEPLVAARAAMLAHADLGTQMVGEFPELQGVMGAYYAARDGEPPEVVRALRDQYRIRLDEPVTAATLTATVLFMAERAETLVGIWGIGLAPTGERDPYGLRRAALGLISAYEQLTAGGQLQASQDSPARLSALLEQAADVFPPGTLAKGTVEAVLDFVYERCRNQLAADFDRSAIDAVLALRPPLHQVAARVQACERFATLPEAESLAAANKRVSNLLKKAGDVQPAFDPALLAEPAERQLADVIARLEPQATAQLQAGDFTASLATLAQARGAVDAFFTDVMVMAEDPGVRSNRLALLRSLHALMNQVADLSRLAR</sequence>
<evidence type="ECO:0000256" key="2">
    <source>
        <dbReference type="ARBA" id="ARBA00008226"/>
    </source>
</evidence>
<dbReference type="NCBIfam" id="TIGR00211">
    <property type="entry name" value="glyS"/>
    <property type="match status" value="1"/>
</dbReference>
<keyword evidence="5 11" id="KW-0436">Ligase</keyword>
<comment type="subunit">
    <text evidence="3 11">Tetramer of two alpha and two beta subunits.</text>
</comment>
<keyword evidence="6 11" id="KW-0547">Nucleotide-binding</keyword>
<dbReference type="InterPro" id="IPR006194">
    <property type="entry name" value="Gly-tRNA-synth_heterodimer"/>
</dbReference>
<comment type="subcellular location">
    <subcellularLocation>
        <location evidence="1 11">Cytoplasm</location>
    </subcellularLocation>
</comment>
<dbReference type="RefSeq" id="WP_368643397.1">
    <property type="nucleotide sequence ID" value="NZ_CP158252.1"/>
</dbReference>
<dbReference type="Pfam" id="PF02092">
    <property type="entry name" value="tRNA_synt_2f"/>
    <property type="match status" value="1"/>
</dbReference>
<keyword evidence="4 11" id="KW-0963">Cytoplasm</keyword>
<dbReference type="InterPro" id="IPR015944">
    <property type="entry name" value="Gly-tRNA-synth_bsu"/>
</dbReference>
<evidence type="ECO:0000256" key="9">
    <source>
        <dbReference type="ARBA" id="ARBA00023146"/>
    </source>
</evidence>
<evidence type="ECO:0000256" key="8">
    <source>
        <dbReference type="ARBA" id="ARBA00022917"/>
    </source>
</evidence>
<evidence type="ECO:0000256" key="3">
    <source>
        <dbReference type="ARBA" id="ARBA00011209"/>
    </source>
</evidence>
<evidence type="ECO:0000256" key="6">
    <source>
        <dbReference type="ARBA" id="ARBA00022741"/>
    </source>
</evidence>
<dbReference type="PANTHER" id="PTHR30075">
    <property type="entry name" value="GLYCYL-TRNA SYNTHETASE"/>
    <property type="match status" value="1"/>
</dbReference>
<dbReference type="EC" id="6.1.1.14" evidence="11"/>
<reference evidence="13" key="1">
    <citation type="submission" date="2024-05" db="EMBL/GenBank/DDBJ databases">
        <authorList>
            <person name="Luo Y.-C."/>
            <person name="Nicholds J."/>
            <person name="Mortimer T."/>
            <person name="Maboni G."/>
        </authorList>
    </citation>
    <scope>NUCLEOTIDE SEQUENCE</scope>
    <source>
        <strain evidence="13">153920</strain>
    </source>
</reference>
<evidence type="ECO:0000256" key="7">
    <source>
        <dbReference type="ARBA" id="ARBA00022840"/>
    </source>
</evidence>
<accession>A0AB39CJ18</accession>
<evidence type="ECO:0000256" key="1">
    <source>
        <dbReference type="ARBA" id="ARBA00004496"/>
    </source>
</evidence>
<dbReference type="AlphaFoldDB" id="A0AB39CJ18"/>
<dbReference type="GO" id="GO:0006426">
    <property type="term" value="P:glycyl-tRNA aminoacylation"/>
    <property type="evidence" value="ECO:0007669"/>
    <property type="project" value="UniProtKB-UniRule"/>
</dbReference>
<dbReference type="GO" id="GO:0004820">
    <property type="term" value="F:glycine-tRNA ligase activity"/>
    <property type="evidence" value="ECO:0007669"/>
    <property type="project" value="UniProtKB-UniRule"/>
</dbReference>
<proteinExistence type="inferred from homology"/>
<dbReference type="EMBL" id="CP158252">
    <property type="protein sequence ID" value="XDJ41909.1"/>
    <property type="molecule type" value="Genomic_DNA"/>
</dbReference>
<gene>
    <name evidence="11 13" type="primary">glyS</name>
    <name evidence="13" type="ORF">ABRY99_13445</name>
</gene>
<evidence type="ECO:0000256" key="11">
    <source>
        <dbReference type="HAMAP-Rule" id="MF_00255"/>
    </source>
</evidence>
<dbReference type="InterPro" id="IPR008909">
    <property type="entry name" value="DALR_anticod-bd"/>
</dbReference>
<dbReference type="SMART" id="SM00836">
    <property type="entry name" value="DALR_1"/>
    <property type="match status" value="1"/>
</dbReference>
<evidence type="ECO:0000256" key="4">
    <source>
        <dbReference type="ARBA" id="ARBA00022490"/>
    </source>
</evidence>
<keyword evidence="7 11" id="KW-0067">ATP-binding</keyword>
<keyword evidence="8 11" id="KW-0648">Protein biosynthesis</keyword>
<comment type="catalytic activity">
    <reaction evidence="10 11">
        <text>tRNA(Gly) + glycine + ATP = glycyl-tRNA(Gly) + AMP + diphosphate</text>
        <dbReference type="Rhea" id="RHEA:16013"/>
        <dbReference type="Rhea" id="RHEA-COMP:9664"/>
        <dbReference type="Rhea" id="RHEA-COMP:9683"/>
        <dbReference type="ChEBI" id="CHEBI:30616"/>
        <dbReference type="ChEBI" id="CHEBI:33019"/>
        <dbReference type="ChEBI" id="CHEBI:57305"/>
        <dbReference type="ChEBI" id="CHEBI:78442"/>
        <dbReference type="ChEBI" id="CHEBI:78522"/>
        <dbReference type="ChEBI" id="CHEBI:456215"/>
        <dbReference type="EC" id="6.1.1.14"/>
    </reaction>
</comment>
<dbReference type="PANTHER" id="PTHR30075:SF2">
    <property type="entry name" value="GLYCINE--TRNA LIGASE, CHLOROPLASTIC_MITOCHONDRIAL 2"/>
    <property type="match status" value="1"/>
</dbReference>
<evidence type="ECO:0000259" key="12">
    <source>
        <dbReference type="SMART" id="SM00836"/>
    </source>
</evidence>
<dbReference type="HAMAP" id="MF_00255">
    <property type="entry name" value="Gly_tRNA_synth_beta"/>
    <property type="match status" value="1"/>
</dbReference>
<dbReference type="GO" id="GO:0005524">
    <property type="term" value="F:ATP binding"/>
    <property type="evidence" value="ECO:0007669"/>
    <property type="project" value="UniProtKB-UniRule"/>
</dbReference>
<name>A0AB39CJ18_9BURK</name>
<evidence type="ECO:0000256" key="5">
    <source>
        <dbReference type="ARBA" id="ARBA00022598"/>
    </source>
</evidence>
<comment type="similarity">
    <text evidence="2 11">Belongs to the class-II aminoacyl-tRNA synthetase family.</text>
</comment>
<dbReference type="PROSITE" id="PS50861">
    <property type="entry name" value="AA_TRNA_LIGASE_II_GLYAB"/>
    <property type="match status" value="1"/>
</dbReference>
<evidence type="ECO:0000256" key="10">
    <source>
        <dbReference type="ARBA" id="ARBA00047937"/>
    </source>
</evidence>
<evidence type="ECO:0000313" key="13">
    <source>
        <dbReference type="EMBL" id="XDJ41909.1"/>
    </source>
</evidence>
<dbReference type="GO" id="GO:0006420">
    <property type="term" value="P:arginyl-tRNA aminoacylation"/>
    <property type="evidence" value="ECO:0007669"/>
    <property type="project" value="InterPro"/>
</dbReference>
<protein>
    <recommendedName>
        <fullName evidence="11">Glycine--tRNA ligase beta subunit</fullName>
        <ecNumber evidence="11">6.1.1.14</ecNumber>
    </recommendedName>
    <alternativeName>
        <fullName evidence="11">Glycyl-tRNA synthetase beta subunit</fullName>
        <shortName evidence="11">GlyRS</shortName>
    </alternativeName>
</protein>
<dbReference type="Pfam" id="PF05746">
    <property type="entry name" value="DALR_1"/>
    <property type="match status" value="1"/>
</dbReference>
<dbReference type="PRINTS" id="PR01045">
    <property type="entry name" value="TRNASYNTHGB"/>
</dbReference>
<dbReference type="SUPFAM" id="SSF109604">
    <property type="entry name" value="HD-domain/PDEase-like"/>
    <property type="match status" value="1"/>
</dbReference>
<dbReference type="GO" id="GO:0004814">
    <property type="term" value="F:arginine-tRNA ligase activity"/>
    <property type="evidence" value="ECO:0007669"/>
    <property type="project" value="InterPro"/>
</dbReference>
<feature type="domain" description="DALR anticodon binding" evidence="12">
    <location>
        <begin position="610"/>
        <end position="712"/>
    </location>
</feature>
<dbReference type="GO" id="GO:0005829">
    <property type="term" value="C:cytosol"/>
    <property type="evidence" value="ECO:0007669"/>
    <property type="project" value="TreeGrafter"/>
</dbReference>